<protein>
    <submittedName>
        <fullName evidence="1">Uncharacterized protein</fullName>
    </submittedName>
</protein>
<evidence type="ECO:0000313" key="2">
    <source>
        <dbReference type="Proteomes" id="UP000030428"/>
    </source>
</evidence>
<dbReference type="Proteomes" id="UP000030428">
    <property type="component" value="Unassembled WGS sequence"/>
</dbReference>
<gene>
    <name evidence="1" type="ORF">PN36_08000</name>
</gene>
<reference evidence="1 2" key="1">
    <citation type="journal article" date="2016" name="Front. Microbiol.">
        <title>Single-Cell (Meta-)Genomics of a Dimorphic Candidatus Thiomargarita nelsonii Reveals Genomic Plasticity.</title>
        <authorList>
            <person name="Flood B.E."/>
            <person name="Fliss P."/>
            <person name="Jones D.S."/>
            <person name="Dick G.J."/>
            <person name="Jain S."/>
            <person name="Kaster A.K."/>
            <person name="Winkel M."/>
            <person name="Mussmann M."/>
            <person name="Bailey J."/>
        </authorList>
    </citation>
    <scope>NUCLEOTIDE SEQUENCE [LARGE SCALE GENOMIC DNA]</scope>
    <source>
        <strain evidence="1">Hydrate Ridge</strain>
    </source>
</reference>
<dbReference type="EMBL" id="JSZA02000023">
    <property type="protein sequence ID" value="TGO03347.1"/>
    <property type="molecule type" value="Genomic_DNA"/>
</dbReference>
<proteinExistence type="predicted"/>
<evidence type="ECO:0000313" key="1">
    <source>
        <dbReference type="EMBL" id="TGO03347.1"/>
    </source>
</evidence>
<keyword evidence="2" id="KW-1185">Reference proteome</keyword>
<organism evidence="1 2">
    <name type="scientific">Candidatus Thiomargarita nelsonii</name>
    <dbReference type="NCBI Taxonomy" id="1003181"/>
    <lineage>
        <taxon>Bacteria</taxon>
        <taxon>Pseudomonadati</taxon>
        <taxon>Pseudomonadota</taxon>
        <taxon>Gammaproteobacteria</taxon>
        <taxon>Thiotrichales</taxon>
        <taxon>Thiotrichaceae</taxon>
        <taxon>Thiomargarita</taxon>
    </lineage>
</organism>
<accession>A0A4E0QRN5</accession>
<name>A0A4E0QRN5_9GAMM</name>
<comment type="caution">
    <text evidence="1">The sequence shown here is derived from an EMBL/GenBank/DDBJ whole genome shotgun (WGS) entry which is preliminary data.</text>
</comment>
<dbReference type="AlphaFoldDB" id="A0A4E0QRN5"/>
<sequence length="85" mass="9569">METTLNIEIDEEITFQLKTAAKRLGIKNIKNLAIQFIRQGIALSSAPTLPVYNDLDSLAGTWTEEEKAFLSTVSDFSQIEEALWH</sequence>